<reference evidence="3" key="1">
    <citation type="submission" date="2022-11" db="UniProtKB">
        <authorList>
            <consortium name="WormBaseParasite"/>
        </authorList>
    </citation>
    <scope>IDENTIFICATION</scope>
</reference>
<accession>A0A914H5Q7</accession>
<keyword evidence="1" id="KW-0732">Signal</keyword>
<dbReference type="Proteomes" id="UP000887572">
    <property type="component" value="Unplaced"/>
</dbReference>
<sequence>MNINYRTIFKILILFITFFIFTNGDDSENSTGGGPVYVYFKGVVHGAGEHELVLDLFCDHQKFDFYTGANGKFNVQIDEQIVSHLSCCAQWITIGFYKKDTKASQPSCWGFKSSKKVLKCYAIVNVDWLKFGETTFTQETRDQQVDASAEIENEFRVVFGRGGYAAVNGKVVGFGLKLFPNINDNCHQPRMAS</sequence>
<feature type="signal peptide" evidence="1">
    <location>
        <begin position="1"/>
        <end position="24"/>
    </location>
</feature>
<dbReference type="WBParaSite" id="Gr19_v10_g14075.t1">
    <property type="protein sequence ID" value="Gr19_v10_g14075.t1"/>
    <property type="gene ID" value="Gr19_v10_g14075"/>
</dbReference>
<evidence type="ECO:0000313" key="2">
    <source>
        <dbReference type="Proteomes" id="UP000887572"/>
    </source>
</evidence>
<keyword evidence="2" id="KW-1185">Reference proteome</keyword>
<proteinExistence type="predicted"/>
<organism evidence="2 3">
    <name type="scientific">Globodera rostochiensis</name>
    <name type="common">Golden nematode worm</name>
    <name type="synonym">Heterodera rostochiensis</name>
    <dbReference type="NCBI Taxonomy" id="31243"/>
    <lineage>
        <taxon>Eukaryota</taxon>
        <taxon>Metazoa</taxon>
        <taxon>Ecdysozoa</taxon>
        <taxon>Nematoda</taxon>
        <taxon>Chromadorea</taxon>
        <taxon>Rhabditida</taxon>
        <taxon>Tylenchina</taxon>
        <taxon>Tylenchomorpha</taxon>
        <taxon>Tylenchoidea</taxon>
        <taxon>Heteroderidae</taxon>
        <taxon>Heteroderinae</taxon>
        <taxon>Globodera</taxon>
    </lineage>
</organism>
<evidence type="ECO:0000313" key="3">
    <source>
        <dbReference type="WBParaSite" id="Gr19_v10_g14075.t1"/>
    </source>
</evidence>
<dbReference type="AlphaFoldDB" id="A0A914H5Q7"/>
<feature type="chain" id="PRO_5037755736" evidence="1">
    <location>
        <begin position="25"/>
        <end position="193"/>
    </location>
</feature>
<protein>
    <submittedName>
        <fullName evidence="3">Uncharacterized protein</fullName>
    </submittedName>
</protein>
<evidence type="ECO:0000256" key="1">
    <source>
        <dbReference type="SAM" id="SignalP"/>
    </source>
</evidence>
<name>A0A914H5Q7_GLORO</name>